<accession>A0A8S5L7F3</accession>
<proteinExistence type="predicted"/>
<dbReference type="EMBL" id="BK014649">
    <property type="protein sequence ID" value="DAD65830.1"/>
    <property type="molecule type" value="Genomic_DNA"/>
</dbReference>
<feature type="transmembrane region" description="Helical" evidence="1">
    <location>
        <begin position="12"/>
        <end position="29"/>
    </location>
</feature>
<reference evidence="2" key="1">
    <citation type="journal article" date="2021" name="Proc. Natl. Acad. Sci. U.S.A.">
        <title>A Catalog of Tens of Thousands of Viruses from Human Metagenomes Reveals Hidden Associations with Chronic Diseases.</title>
        <authorList>
            <person name="Tisza M.J."/>
            <person name="Buck C.B."/>
        </authorList>
    </citation>
    <scope>NUCLEOTIDE SEQUENCE</scope>
    <source>
        <strain evidence="2">Ctt4r3</strain>
    </source>
</reference>
<feature type="transmembrane region" description="Helical" evidence="1">
    <location>
        <begin position="74"/>
        <end position="94"/>
    </location>
</feature>
<keyword evidence="1" id="KW-0812">Transmembrane</keyword>
<organism evidence="2">
    <name type="scientific">CrAss-like virus sp. ctt4r3</name>
    <dbReference type="NCBI Taxonomy" id="2823619"/>
    <lineage>
        <taxon>Viruses</taxon>
        <taxon>Duplodnaviria</taxon>
        <taxon>Heunggongvirae</taxon>
        <taxon>Uroviricota</taxon>
        <taxon>Caudoviricetes</taxon>
        <taxon>Crassvirales</taxon>
    </lineage>
</organism>
<evidence type="ECO:0000256" key="1">
    <source>
        <dbReference type="SAM" id="Phobius"/>
    </source>
</evidence>
<protein>
    <submittedName>
        <fullName evidence="2">Uncharacterized protein</fullName>
    </submittedName>
</protein>
<evidence type="ECO:0000313" key="2">
    <source>
        <dbReference type="EMBL" id="DAD65830.1"/>
    </source>
</evidence>
<feature type="transmembrane region" description="Helical" evidence="1">
    <location>
        <begin position="49"/>
        <end position="68"/>
    </location>
</feature>
<name>A0A8S5L7F3_9CAUD</name>
<sequence>MKKVYCKFLPFKGYLCMTILWWLIIRTEYKDKITPTVERHESTHSYQQVVLFLFSLIVSIILSLTTNYSWWCLLLTPIIPLIAYVISWIIEIILPPYNRAYKDICFEGEARALESDPDYKNKLFPFSFLKYIPNKKYGGR</sequence>
<keyword evidence="1" id="KW-0472">Membrane</keyword>
<keyword evidence="1" id="KW-1133">Transmembrane helix</keyword>